<accession>A0A2A9NSF2</accession>
<dbReference type="SMART" id="SM00542">
    <property type="entry name" value="FYRC"/>
    <property type="match status" value="1"/>
</dbReference>
<feature type="compositionally biased region" description="Low complexity" evidence="3">
    <location>
        <begin position="99"/>
        <end position="121"/>
    </location>
</feature>
<evidence type="ECO:0000313" key="4">
    <source>
        <dbReference type="EMBL" id="PFH51241.1"/>
    </source>
</evidence>
<feature type="region of interest" description="Disordered" evidence="3">
    <location>
        <begin position="1014"/>
        <end position="1046"/>
    </location>
</feature>
<feature type="compositionally biased region" description="Basic residues" evidence="3">
    <location>
        <begin position="400"/>
        <end position="414"/>
    </location>
</feature>
<feature type="compositionally biased region" description="Polar residues" evidence="3">
    <location>
        <begin position="514"/>
        <end position="534"/>
    </location>
</feature>
<feature type="region of interest" description="Disordered" evidence="3">
    <location>
        <begin position="761"/>
        <end position="814"/>
    </location>
</feature>
<feature type="compositionally biased region" description="Low complexity" evidence="3">
    <location>
        <begin position="600"/>
        <end position="618"/>
    </location>
</feature>
<feature type="compositionally biased region" description="Polar residues" evidence="3">
    <location>
        <begin position="1079"/>
        <end position="1093"/>
    </location>
</feature>
<dbReference type="Proteomes" id="UP000242287">
    <property type="component" value="Unassembled WGS sequence"/>
</dbReference>
<dbReference type="EMBL" id="KZ301990">
    <property type="protein sequence ID" value="PFH51241.1"/>
    <property type="molecule type" value="Genomic_DNA"/>
</dbReference>
<feature type="compositionally biased region" description="Basic and acidic residues" evidence="3">
    <location>
        <begin position="169"/>
        <end position="180"/>
    </location>
</feature>
<feature type="compositionally biased region" description="Polar residues" evidence="3">
    <location>
        <begin position="480"/>
        <end position="496"/>
    </location>
</feature>
<keyword evidence="2" id="KW-0539">Nucleus</keyword>
<feature type="region of interest" description="Disordered" evidence="3">
    <location>
        <begin position="640"/>
        <end position="701"/>
    </location>
</feature>
<evidence type="ECO:0000256" key="3">
    <source>
        <dbReference type="SAM" id="MobiDB-lite"/>
    </source>
</evidence>
<feature type="compositionally biased region" description="Basic and acidic residues" evidence="3">
    <location>
        <begin position="343"/>
        <end position="358"/>
    </location>
</feature>
<evidence type="ECO:0000256" key="1">
    <source>
        <dbReference type="ARBA" id="ARBA00004123"/>
    </source>
</evidence>
<feature type="compositionally biased region" description="Polar residues" evidence="3">
    <location>
        <begin position="458"/>
        <end position="470"/>
    </location>
</feature>
<feature type="compositionally biased region" description="Low complexity" evidence="3">
    <location>
        <begin position="29"/>
        <end position="43"/>
    </location>
</feature>
<feature type="region of interest" description="Disordered" evidence="3">
    <location>
        <begin position="1"/>
        <end position="50"/>
    </location>
</feature>
<dbReference type="PROSITE" id="PS51543">
    <property type="entry name" value="FYRC"/>
    <property type="match status" value="1"/>
</dbReference>
<dbReference type="Gene3D" id="3.30.160.360">
    <property type="match status" value="1"/>
</dbReference>
<name>A0A2A9NSF2_9AGAR</name>
<dbReference type="InterPro" id="IPR003888">
    <property type="entry name" value="FYrich_N"/>
</dbReference>
<feature type="region of interest" description="Disordered" evidence="3">
    <location>
        <begin position="326"/>
        <end position="624"/>
    </location>
</feature>
<protein>
    <recommendedName>
        <fullName evidence="6">FYR N-terminal domain-containing protein</fullName>
    </recommendedName>
</protein>
<dbReference type="SMART" id="SM00541">
    <property type="entry name" value="FYRN"/>
    <property type="match status" value="1"/>
</dbReference>
<feature type="compositionally biased region" description="Polar residues" evidence="3">
    <location>
        <begin position="1143"/>
        <end position="1152"/>
    </location>
</feature>
<dbReference type="STRING" id="703135.A0A2A9NSF2"/>
<feature type="compositionally biased region" description="Polar residues" evidence="3">
    <location>
        <begin position="1102"/>
        <end position="1117"/>
    </location>
</feature>
<feature type="compositionally biased region" description="Polar residues" evidence="3">
    <location>
        <begin position="214"/>
        <end position="225"/>
    </location>
</feature>
<reference evidence="4 5" key="1">
    <citation type="submission" date="2014-02" db="EMBL/GenBank/DDBJ databases">
        <title>Transposable element dynamics among asymbiotic and ectomycorrhizal Amanita fungi.</title>
        <authorList>
            <consortium name="DOE Joint Genome Institute"/>
            <person name="Hess J."/>
            <person name="Skrede I."/>
            <person name="Wolfe B."/>
            <person name="LaButti K."/>
            <person name="Ohm R.A."/>
            <person name="Grigoriev I.V."/>
            <person name="Pringle A."/>
        </authorList>
    </citation>
    <scope>NUCLEOTIDE SEQUENCE [LARGE SCALE GENOMIC DNA]</scope>
    <source>
        <strain evidence="4 5">SKay4041</strain>
    </source>
</reference>
<feature type="compositionally biased region" description="Low complexity" evidence="3">
    <location>
        <begin position="561"/>
        <end position="575"/>
    </location>
</feature>
<dbReference type="PROSITE" id="PS51542">
    <property type="entry name" value="FYRN"/>
    <property type="match status" value="1"/>
</dbReference>
<feature type="region of interest" description="Disordered" evidence="3">
    <location>
        <begin position="1069"/>
        <end position="1152"/>
    </location>
</feature>
<evidence type="ECO:0000256" key="2">
    <source>
        <dbReference type="ARBA" id="ARBA00023242"/>
    </source>
</evidence>
<dbReference type="AlphaFoldDB" id="A0A2A9NSF2"/>
<dbReference type="Pfam" id="PF05964">
    <property type="entry name" value="FYRN"/>
    <property type="match status" value="1"/>
</dbReference>
<dbReference type="GO" id="GO:0005634">
    <property type="term" value="C:nucleus"/>
    <property type="evidence" value="ECO:0007669"/>
    <property type="project" value="UniProtKB-SubCell"/>
</dbReference>
<sequence length="1152" mass="123293">MGRRRSGSTGAGPSSDRDILVAPSQLIPTSPTQTVTHQQTSSSRDTSLSEKYKKLKRRFFELEEKHKETSTELQRSSERNVRMREERNILLDRIIELESQSQTNGSSSSAPVAQPSSSAFPRTLLNPRARTSFIANLRQALAEDDADDDVDPGLASRHVGAQARKKVYERREDDAWEGKKSSRKYRPEQQPVGSPKGKETQVNSHGPFSPRSARYSTQDMPVNSSDESRARSPDYHGDLSSSSHNMRPPSASVRGPDPTLPSIQMDTHRITPAPTSPISLHAHPQRSFGQVRSPTPEGQIKSHDITSITTDRDVVMADSDSHEIHGVVSRSIQGPDPGLPAGADRRPTEGDEQQRDLMDVEVNYENGERLSTTHPVESPKDTAPVPRVANTDKPMPPTKPRSKVSRSSRSRKAKSGGAGARSAATEAGRQAENLAAVKRSSARITRSGKAAIAAAESNGKNQSTWPSNEGQGLVERTVDVSVSRSRNASPEVSGLSSDAAKRTVHPPNRKSADETVTQQWKSPTLGTDKNSGSGNKKAIQGSGRPLSSSASPPPPSERVDSVSSGVTTAVGSPSVPQQQDHIMDSIDPLLKGSAHRTHIANPSSSAGSSSNNAETSAARPPSPSIDSIVKVATAAVAAQNAALVSASASKRDSKPSTPGPSNARPSNQESKSAGGSSKPASGSSTTPSPSPISSNPYLALAMKPPAGGSPVGMHPMMPSINPYSLYYPTPATPITPGTPGYPHPYANPYYYMSPIAGPSGMYPPPPHSPSATSTPPSSAARPPSDGQRQAKPKRLKAHTVTSKQFSIPMVPRDRNGKPMLPLNVGIMTVINLGTVCMREHFHTERYIFPVGYEVTRRYMSTVDPNHDVVYHCTILDGGDGPKFQIIPADAPDRPVIAGTATGAWSTIVKQANAIRHRQHSNSVSGPDFFGLGQNTIKHLIQELPNADRLRDYVWQHFIEGGPLGGRHAAVIPALPDEYETILPIGAYPFQEKPRNSATPEPSRGLSYYPQHIIQQAQQQQQPPQAKQSSQQVSQSDFGQPSDSDFHKGVTQITLASSTAGDTLNIQEYQPSAEEKRTTRSGTSPAQSTSSPRSAKQVGGGSRQESTGRSSSQAQPMQQPTPTSPHTVPPTFASIMNAYPVPDNVSSANQTSG</sequence>
<keyword evidence="5" id="KW-1185">Reference proteome</keyword>
<feature type="compositionally biased region" description="Low complexity" evidence="3">
    <location>
        <begin position="670"/>
        <end position="694"/>
    </location>
</feature>
<dbReference type="OrthoDB" id="285793at2759"/>
<gene>
    <name evidence="4" type="ORF">AMATHDRAFT_3238</name>
</gene>
<feature type="region of interest" description="Disordered" evidence="3">
    <location>
        <begin position="64"/>
        <end position="84"/>
    </location>
</feature>
<feature type="compositionally biased region" description="Low complexity" evidence="3">
    <location>
        <begin position="769"/>
        <end position="784"/>
    </location>
</feature>
<dbReference type="InterPro" id="IPR003889">
    <property type="entry name" value="FYrich_C"/>
</dbReference>
<evidence type="ECO:0000313" key="5">
    <source>
        <dbReference type="Proteomes" id="UP000242287"/>
    </source>
</evidence>
<evidence type="ECO:0008006" key="6">
    <source>
        <dbReference type="Google" id="ProtNLM"/>
    </source>
</evidence>
<feature type="compositionally biased region" description="Low complexity" evidence="3">
    <location>
        <begin position="1014"/>
        <end position="1035"/>
    </location>
</feature>
<proteinExistence type="predicted"/>
<feature type="compositionally biased region" description="Polar residues" evidence="3">
    <location>
        <begin position="655"/>
        <end position="669"/>
    </location>
</feature>
<feature type="compositionally biased region" description="Low complexity" evidence="3">
    <location>
        <begin position="1119"/>
        <end position="1130"/>
    </location>
</feature>
<dbReference type="Pfam" id="PF05965">
    <property type="entry name" value="FYRC"/>
    <property type="match status" value="1"/>
</dbReference>
<feature type="region of interest" description="Disordered" evidence="3">
    <location>
        <begin position="97"/>
        <end position="125"/>
    </location>
</feature>
<feature type="compositionally biased region" description="Basic and acidic residues" evidence="3">
    <location>
        <begin position="226"/>
        <end position="237"/>
    </location>
</feature>
<organism evidence="4 5">
    <name type="scientific">Amanita thiersii Skay4041</name>
    <dbReference type="NCBI Taxonomy" id="703135"/>
    <lineage>
        <taxon>Eukaryota</taxon>
        <taxon>Fungi</taxon>
        <taxon>Dikarya</taxon>
        <taxon>Basidiomycota</taxon>
        <taxon>Agaricomycotina</taxon>
        <taxon>Agaricomycetes</taxon>
        <taxon>Agaricomycetidae</taxon>
        <taxon>Agaricales</taxon>
        <taxon>Pluteineae</taxon>
        <taxon>Amanitaceae</taxon>
        <taxon>Amanita</taxon>
    </lineage>
</organism>
<feature type="region of interest" description="Disordered" evidence="3">
    <location>
        <begin position="143"/>
        <end position="303"/>
    </location>
</feature>
<comment type="subcellular location">
    <subcellularLocation>
        <location evidence="1">Nucleus</location>
    </subcellularLocation>
</comment>